<dbReference type="SUPFAM" id="SSF103473">
    <property type="entry name" value="MFS general substrate transporter"/>
    <property type="match status" value="1"/>
</dbReference>
<keyword evidence="6 8" id="KW-0472">Membrane</keyword>
<dbReference type="AlphaFoldDB" id="A0AAE0WM09"/>
<dbReference type="PANTHER" id="PTHR11654">
    <property type="entry name" value="OLIGOPEPTIDE TRANSPORTER-RELATED"/>
    <property type="match status" value="1"/>
</dbReference>
<feature type="transmembrane region" description="Helical" evidence="8">
    <location>
        <begin position="569"/>
        <end position="590"/>
    </location>
</feature>
<comment type="caution">
    <text evidence="9">The sequence shown here is derived from an EMBL/GenBank/DDBJ whole genome shotgun (WGS) entry which is preliminary data.</text>
</comment>
<feature type="transmembrane region" description="Helical" evidence="8">
    <location>
        <begin position="388"/>
        <end position="406"/>
    </location>
</feature>
<gene>
    <name evidence="9" type="primary">PTR2_2</name>
    <name evidence="9" type="ORF">LTR78_005977</name>
</gene>
<feature type="transmembrane region" description="Helical" evidence="8">
    <location>
        <begin position="504"/>
        <end position="528"/>
    </location>
</feature>
<feature type="transmembrane region" description="Helical" evidence="8">
    <location>
        <begin position="458"/>
        <end position="478"/>
    </location>
</feature>
<dbReference type="GO" id="GO:0071916">
    <property type="term" value="F:dipeptide transmembrane transporter activity"/>
    <property type="evidence" value="ECO:0007669"/>
    <property type="project" value="UniProtKB-ARBA"/>
</dbReference>
<dbReference type="InterPro" id="IPR036259">
    <property type="entry name" value="MFS_trans_sf"/>
</dbReference>
<evidence type="ECO:0000256" key="8">
    <source>
        <dbReference type="SAM" id="Phobius"/>
    </source>
</evidence>
<name>A0AAE0WM09_9PEZI</name>
<evidence type="ECO:0000256" key="5">
    <source>
        <dbReference type="ARBA" id="ARBA00022989"/>
    </source>
</evidence>
<comment type="similarity">
    <text evidence="2">Belongs to the major facilitator superfamily. Proton-dependent oligopeptide transporter (POT/PTR) (TC 2.A.17) family.</text>
</comment>
<keyword evidence="4 8" id="KW-0812">Transmembrane</keyword>
<evidence type="ECO:0000313" key="10">
    <source>
        <dbReference type="Proteomes" id="UP001274830"/>
    </source>
</evidence>
<feature type="transmembrane region" description="Helical" evidence="8">
    <location>
        <begin position="144"/>
        <end position="165"/>
    </location>
</feature>
<evidence type="ECO:0000256" key="1">
    <source>
        <dbReference type="ARBA" id="ARBA00004141"/>
    </source>
</evidence>
<feature type="transmembrane region" description="Helical" evidence="8">
    <location>
        <begin position="177"/>
        <end position="200"/>
    </location>
</feature>
<dbReference type="Pfam" id="PF00854">
    <property type="entry name" value="PTR2"/>
    <property type="match status" value="1"/>
</dbReference>
<dbReference type="FunFam" id="1.20.1250.20:FF:000085">
    <property type="entry name" value="MFS peptide transporter Ptr2"/>
    <property type="match status" value="1"/>
</dbReference>
<dbReference type="EMBL" id="JAUTXT010000021">
    <property type="protein sequence ID" value="KAK3674130.1"/>
    <property type="molecule type" value="Genomic_DNA"/>
</dbReference>
<dbReference type="Gene3D" id="1.20.1250.20">
    <property type="entry name" value="MFS general substrate transporter like domains"/>
    <property type="match status" value="1"/>
</dbReference>
<dbReference type="Proteomes" id="UP001274830">
    <property type="component" value="Unassembled WGS sequence"/>
</dbReference>
<proteinExistence type="inferred from homology"/>
<keyword evidence="3" id="KW-0813">Transport</keyword>
<comment type="subcellular location">
    <subcellularLocation>
        <location evidence="1">Membrane</location>
        <topology evidence="1">Multi-pass membrane protein</topology>
    </subcellularLocation>
</comment>
<dbReference type="InterPro" id="IPR000109">
    <property type="entry name" value="POT_fam"/>
</dbReference>
<evidence type="ECO:0000256" key="4">
    <source>
        <dbReference type="ARBA" id="ARBA00022692"/>
    </source>
</evidence>
<keyword evidence="10" id="KW-1185">Reference proteome</keyword>
<feature type="region of interest" description="Disordered" evidence="7">
    <location>
        <begin position="620"/>
        <end position="641"/>
    </location>
</feature>
<feature type="transmembrane region" description="Helical" evidence="8">
    <location>
        <begin position="264"/>
        <end position="283"/>
    </location>
</feature>
<accession>A0AAE0WM09</accession>
<feature type="transmembrane region" description="Helical" evidence="8">
    <location>
        <begin position="206"/>
        <end position="223"/>
    </location>
</feature>
<sequence length="641" mass="70159">MSGISGGELTVDIIATRIPPEVANPHGRNSFALDDGIATPDPGYAKRASVVDVEAQGERSPGVVERETYPPPTEEEAKTLRKVAGSIPATAYLLCIVEFSERASYYGVQTIFSNFMQFPLPAGTGAVPPGTEETAGALGKGEQFSVAFGLVFTFLAYLIPIYGAWVADAQLGRYKVILIGVLICGVAHIIMICGAIPSVLQAGKGIAPFMISLFTLAIGAGLFKPNVAPTILDQYQHQRPWVKTLKSGEKVIVDPETTIQRIMLLFYALVNVGAFYALATTYAEKYIGYWLAFLLPGIIYFLLPSLLWYLNNKLIKRRPDGSVLGKVWKISTMAIKKNKLMFWKADFWDAAKPSVLAQSGTAASGSKEVYWTDKDVDDVRRTMTACAIFLYFPIYNINDGGIGSVSTSQGAAMYTGSAPNDLLNNFNPLAIIVTIPILSYVVYPALRKYNIKFGRIDRITVGFICAILSGVAGSLIQWKIYDTSPCGYYASNCTVGNEVSPISIWAQISLYTLGAWSECFANVTAYELAYARSPEGMKALTTAIFLLMNALASALGLILTPAIVDPHLIWVWAGPTIALTVQTVIFYFRYRKFNDDDFMIYEEKPTFSDKDLFHEEHAGVPETISEEAEIPDNSEKTINKA</sequence>
<organism evidence="9 10">
    <name type="scientific">Recurvomyces mirabilis</name>
    <dbReference type="NCBI Taxonomy" id="574656"/>
    <lineage>
        <taxon>Eukaryota</taxon>
        <taxon>Fungi</taxon>
        <taxon>Dikarya</taxon>
        <taxon>Ascomycota</taxon>
        <taxon>Pezizomycotina</taxon>
        <taxon>Dothideomycetes</taxon>
        <taxon>Dothideomycetidae</taxon>
        <taxon>Mycosphaerellales</taxon>
        <taxon>Teratosphaeriaceae</taxon>
        <taxon>Recurvomyces</taxon>
    </lineage>
</organism>
<keyword evidence="5 8" id="KW-1133">Transmembrane helix</keyword>
<feature type="transmembrane region" description="Helical" evidence="8">
    <location>
        <begin position="426"/>
        <end position="446"/>
    </location>
</feature>
<evidence type="ECO:0000313" key="9">
    <source>
        <dbReference type="EMBL" id="KAK3674130.1"/>
    </source>
</evidence>
<evidence type="ECO:0000256" key="3">
    <source>
        <dbReference type="ARBA" id="ARBA00022448"/>
    </source>
</evidence>
<dbReference type="GO" id="GO:0005886">
    <property type="term" value="C:plasma membrane"/>
    <property type="evidence" value="ECO:0007669"/>
    <property type="project" value="UniProtKB-ARBA"/>
</dbReference>
<evidence type="ECO:0000256" key="2">
    <source>
        <dbReference type="ARBA" id="ARBA00005982"/>
    </source>
</evidence>
<protein>
    <submittedName>
        <fullName evidence="9">Peptide transporter ptr2</fullName>
    </submittedName>
</protein>
<reference evidence="9" key="1">
    <citation type="submission" date="2023-07" db="EMBL/GenBank/DDBJ databases">
        <title>Black Yeasts Isolated from many extreme environments.</title>
        <authorList>
            <person name="Coleine C."/>
            <person name="Stajich J.E."/>
            <person name="Selbmann L."/>
        </authorList>
    </citation>
    <scope>NUCLEOTIDE SEQUENCE</scope>
    <source>
        <strain evidence="9">CCFEE 5485</strain>
    </source>
</reference>
<evidence type="ECO:0000256" key="6">
    <source>
        <dbReference type="ARBA" id="ARBA00023136"/>
    </source>
</evidence>
<evidence type="ECO:0000256" key="7">
    <source>
        <dbReference type="SAM" id="MobiDB-lite"/>
    </source>
</evidence>
<feature type="transmembrane region" description="Helical" evidence="8">
    <location>
        <begin position="540"/>
        <end position="563"/>
    </location>
</feature>
<feature type="transmembrane region" description="Helical" evidence="8">
    <location>
        <begin position="289"/>
        <end position="310"/>
    </location>
</feature>